<dbReference type="GO" id="GO:0005829">
    <property type="term" value="C:cytosol"/>
    <property type="evidence" value="ECO:0007669"/>
    <property type="project" value="TreeGrafter"/>
</dbReference>
<keyword evidence="7" id="KW-0862">Zinc</keyword>
<evidence type="ECO:0000313" key="11">
    <source>
        <dbReference type="Proteomes" id="UP000019763"/>
    </source>
</evidence>
<dbReference type="OrthoDB" id="417032at2759"/>
<accession>A0A023B2R0</accession>
<dbReference type="GO" id="GO:0006094">
    <property type="term" value="P:gluconeogenesis"/>
    <property type="evidence" value="ECO:0007669"/>
    <property type="project" value="TreeGrafter"/>
</dbReference>
<evidence type="ECO:0000256" key="7">
    <source>
        <dbReference type="ARBA" id="ARBA00022833"/>
    </source>
</evidence>
<evidence type="ECO:0000256" key="5">
    <source>
        <dbReference type="ARBA" id="ARBA00013068"/>
    </source>
</evidence>
<name>A0A023B2R0_GRENI</name>
<dbReference type="PROSITE" id="PS00806">
    <property type="entry name" value="ALDOLASE_CLASS_II_2"/>
    <property type="match status" value="1"/>
</dbReference>
<gene>
    <name evidence="10" type="ORF">GNI_116700</name>
</gene>
<evidence type="ECO:0000313" key="10">
    <source>
        <dbReference type="EMBL" id="EZG55170.1"/>
    </source>
</evidence>
<proteinExistence type="inferred from homology"/>
<dbReference type="PANTHER" id="PTHR30559">
    <property type="entry name" value="FRUCTOSE-BISPHOSPHATE ALDOLASE CLASS 2"/>
    <property type="match status" value="1"/>
</dbReference>
<dbReference type="PANTHER" id="PTHR30559:SF0">
    <property type="entry name" value="FRUCTOSE-BISPHOSPHATE ALDOLASE"/>
    <property type="match status" value="1"/>
</dbReference>
<dbReference type="InterPro" id="IPR000771">
    <property type="entry name" value="FBA_II"/>
</dbReference>
<comment type="cofactor">
    <cofactor evidence="2">
        <name>Zn(2+)</name>
        <dbReference type="ChEBI" id="CHEBI:29105"/>
    </cofactor>
</comment>
<keyword evidence="8" id="KW-0324">Glycolysis</keyword>
<keyword evidence="11" id="KW-1185">Reference proteome</keyword>
<dbReference type="VEuPathDB" id="CryptoDB:GNI_116700"/>
<reference evidence="10" key="1">
    <citation type="submission" date="2013-12" db="EMBL/GenBank/DDBJ databases">
        <authorList>
            <person name="Omoto C.K."/>
            <person name="Sibley D."/>
            <person name="Venepally P."/>
            <person name="Hadjithomas M."/>
            <person name="Karamycheva S."/>
            <person name="Brunk B."/>
            <person name="Roos D."/>
            <person name="Caler E."/>
            <person name="Lorenzi H."/>
        </authorList>
    </citation>
    <scope>NUCLEOTIDE SEQUENCE</scope>
</reference>
<dbReference type="AlphaFoldDB" id="A0A023B2R0"/>
<dbReference type="Pfam" id="PF01116">
    <property type="entry name" value="F_bP_aldolase"/>
    <property type="match status" value="1"/>
</dbReference>
<dbReference type="GO" id="GO:0006096">
    <property type="term" value="P:glycolytic process"/>
    <property type="evidence" value="ECO:0007669"/>
    <property type="project" value="UniProtKB-UniPathway"/>
</dbReference>
<dbReference type="SUPFAM" id="SSF51569">
    <property type="entry name" value="Aldolase"/>
    <property type="match status" value="1"/>
</dbReference>
<organism evidence="10 11">
    <name type="scientific">Gregarina niphandrodes</name>
    <name type="common">Septate eugregarine</name>
    <dbReference type="NCBI Taxonomy" id="110365"/>
    <lineage>
        <taxon>Eukaryota</taxon>
        <taxon>Sar</taxon>
        <taxon>Alveolata</taxon>
        <taxon>Apicomplexa</taxon>
        <taxon>Conoidasida</taxon>
        <taxon>Gregarinasina</taxon>
        <taxon>Eugregarinorida</taxon>
        <taxon>Gregarinidae</taxon>
        <taxon>Gregarina</taxon>
    </lineage>
</organism>
<keyword evidence="6" id="KW-0479">Metal-binding</keyword>
<dbReference type="InterPro" id="IPR006411">
    <property type="entry name" value="Fruct_bisP_bact"/>
</dbReference>
<dbReference type="EMBL" id="AFNH02000866">
    <property type="protein sequence ID" value="EZG55170.1"/>
    <property type="molecule type" value="Genomic_DNA"/>
</dbReference>
<dbReference type="UniPathway" id="UPA00109">
    <property type="reaction ID" value="UER00183"/>
</dbReference>
<dbReference type="RefSeq" id="XP_011131739.1">
    <property type="nucleotide sequence ID" value="XM_011133437.1"/>
</dbReference>
<protein>
    <recommendedName>
        <fullName evidence="5">fructose-bisphosphate aldolase</fullName>
        <ecNumber evidence="5">4.1.2.13</ecNumber>
    </recommendedName>
</protein>
<sequence>MAKINCLLEMEIGITGGEEDGVNNEGVDNAALYTQPEDILDIYKRFSEYTDLFSIAAAFGNVHGVYQAGNVKLHPELLGKHQAHVKKELKLESDRPVFFVFHGGSGSTKQEIATALSHGVVKMNIDTDTQWAYCSGFRDYFNAKADYVRNQVGNPEGADKPNKKYYDPRVFVREGEKTMTKRVIEACKDLKNENTY</sequence>
<comment type="caution">
    <text evidence="10">The sequence shown here is derived from an EMBL/GenBank/DDBJ whole genome shotgun (WGS) entry which is preliminary data.</text>
</comment>
<evidence type="ECO:0000256" key="1">
    <source>
        <dbReference type="ARBA" id="ARBA00000441"/>
    </source>
</evidence>
<evidence type="ECO:0000256" key="4">
    <source>
        <dbReference type="ARBA" id="ARBA00005812"/>
    </source>
</evidence>
<keyword evidence="9 10" id="KW-0456">Lyase</keyword>
<dbReference type="Gene3D" id="3.20.20.70">
    <property type="entry name" value="Aldolase class I"/>
    <property type="match status" value="1"/>
</dbReference>
<dbReference type="GO" id="GO:0008270">
    <property type="term" value="F:zinc ion binding"/>
    <property type="evidence" value="ECO:0007669"/>
    <property type="project" value="InterPro"/>
</dbReference>
<dbReference type="GO" id="GO:0004332">
    <property type="term" value="F:fructose-bisphosphate aldolase activity"/>
    <property type="evidence" value="ECO:0007669"/>
    <property type="project" value="UniProtKB-EC"/>
</dbReference>
<dbReference type="Proteomes" id="UP000019763">
    <property type="component" value="Unassembled WGS sequence"/>
</dbReference>
<evidence type="ECO:0000256" key="6">
    <source>
        <dbReference type="ARBA" id="ARBA00022723"/>
    </source>
</evidence>
<evidence type="ECO:0000256" key="2">
    <source>
        <dbReference type="ARBA" id="ARBA00001947"/>
    </source>
</evidence>
<dbReference type="InterPro" id="IPR013785">
    <property type="entry name" value="Aldolase_TIM"/>
</dbReference>
<comment type="pathway">
    <text evidence="3">Carbohydrate degradation; glycolysis; D-glyceraldehyde 3-phosphate and glycerone phosphate from D-glucose: step 4/4.</text>
</comment>
<evidence type="ECO:0000256" key="3">
    <source>
        <dbReference type="ARBA" id="ARBA00004714"/>
    </source>
</evidence>
<dbReference type="GeneID" id="22914160"/>
<comment type="similarity">
    <text evidence="4">Belongs to the class II fructose-bisphosphate aldolase family.</text>
</comment>
<evidence type="ECO:0000256" key="9">
    <source>
        <dbReference type="ARBA" id="ARBA00023239"/>
    </source>
</evidence>
<dbReference type="eggNOG" id="KOG4153">
    <property type="taxonomic scope" value="Eukaryota"/>
</dbReference>
<evidence type="ECO:0000256" key="8">
    <source>
        <dbReference type="ARBA" id="ARBA00023152"/>
    </source>
</evidence>
<comment type="catalytic activity">
    <reaction evidence="1">
        <text>beta-D-fructose 1,6-bisphosphate = D-glyceraldehyde 3-phosphate + dihydroxyacetone phosphate</text>
        <dbReference type="Rhea" id="RHEA:14729"/>
        <dbReference type="ChEBI" id="CHEBI:32966"/>
        <dbReference type="ChEBI" id="CHEBI:57642"/>
        <dbReference type="ChEBI" id="CHEBI:59776"/>
        <dbReference type="EC" id="4.1.2.13"/>
    </reaction>
</comment>
<dbReference type="EC" id="4.1.2.13" evidence="5"/>